<dbReference type="Pfam" id="PF01425">
    <property type="entry name" value="Amidase"/>
    <property type="match status" value="2"/>
</dbReference>
<dbReference type="InterPro" id="IPR000120">
    <property type="entry name" value="Amidase"/>
</dbReference>
<dbReference type="RefSeq" id="WP_344633300.1">
    <property type="nucleotide sequence ID" value="NZ_BAAATJ010000030.1"/>
</dbReference>
<dbReference type="Proteomes" id="UP001500058">
    <property type="component" value="Unassembled WGS sequence"/>
</dbReference>
<comment type="caution">
    <text evidence="3">The sequence shown here is derived from an EMBL/GenBank/DDBJ whole genome shotgun (WGS) entry which is preliminary data.</text>
</comment>
<dbReference type="SUPFAM" id="SSF75304">
    <property type="entry name" value="Amidase signature (AS) enzymes"/>
    <property type="match status" value="1"/>
</dbReference>
<protein>
    <submittedName>
        <fullName evidence="3">Amidase</fullName>
    </submittedName>
</protein>
<evidence type="ECO:0000313" key="3">
    <source>
        <dbReference type="EMBL" id="GAA2413672.1"/>
    </source>
</evidence>
<keyword evidence="4" id="KW-1185">Reference proteome</keyword>
<sequence>MDEKTYAGLSAVAVAGAVARRETAAAEVVEAALGRIARLEPSLRAFREVWADEARARAREVDRRVAAGERLPLAGVPIGVKGVSGIRSEPARRLLAAGCVAVGATSVPGPGTEWQTWGLGAGGRTANPWRPDRSPGGSSAGSAVAVAAGTVPVATGTDGAGSVRIPAAWCGVLGLKLTNGALPTADRSGLAAPGVLARCAADLAAYLECVLGVPAREPAPGGPGEPVAAVWSPDLGFAESEPEVVRVARAAVDRLAAAGVLRPAPSGTGGGLLDPGPAWLALRSPGAAREAAERTRAENDGRLGSLFAGAELLATPATPNRPHGHDGPGDRYSTALTWAFNLSGHPALSLPAGFTADGCPVGLQLVAGRGEEALLVRVARAAEDVGRAVPVWEERRGR</sequence>
<proteinExistence type="inferred from homology"/>
<gene>
    <name evidence="3" type="ORF">GCM10010420_49050</name>
</gene>
<accession>A0ABP5VWN2</accession>
<dbReference type="EMBL" id="BAAATJ010000030">
    <property type="protein sequence ID" value="GAA2413672.1"/>
    <property type="molecule type" value="Genomic_DNA"/>
</dbReference>
<dbReference type="InterPro" id="IPR023631">
    <property type="entry name" value="Amidase_dom"/>
</dbReference>
<dbReference type="PANTHER" id="PTHR11895">
    <property type="entry name" value="TRANSAMIDASE"/>
    <property type="match status" value="1"/>
</dbReference>
<dbReference type="PANTHER" id="PTHR11895:SF7">
    <property type="entry name" value="GLUTAMYL-TRNA(GLN) AMIDOTRANSFERASE SUBUNIT A, MITOCHONDRIAL"/>
    <property type="match status" value="1"/>
</dbReference>
<evidence type="ECO:0000256" key="1">
    <source>
        <dbReference type="ARBA" id="ARBA00009199"/>
    </source>
</evidence>
<evidence type="ECO:0000259" key="2">
    <source>
        <dbReference type="Pfam" id="PF01425"/>
    </source>
</evidence>
<feature type="domain" description="Amidase" evidence="2">
    <location>
        <begin position="290"/>
        <end position="375"/>
    </location>
</feature>
<evidence type="ECO:0000313" key="4">
    <source>
        <dbReference type="Proteomes" id="UP001500058"/>
    </source>
</evidence>
<dbReference type="Gene3D" id="3.90.1300.10">
    <property type="entry name" value="Amidase signature (AS) domain"/>
    <property type="match status" value="2"/>
</dbReference>
<organism evidence="3 4">
    <name type="scientific">Streptomyces glaucosporus</name>
    <dbReference type="NCBI Taxonomy" id="284044"/>
    <lineage>
        <taxon>Bacteria</taxon>
        <taxon>Bacillati</taxon>
        <taxon>Actinomycetota</taxon>
        <taxon>Actinomycetes</taxon>
        <taxon>Kitasatosporales</taxon>
        <taxon>Streptomycetaceae</taxon>
        <taxon>Streptomyces</taxon>
    </lineage>
</organism>
<name>A0ABP5VWN2_9ACTN</name>
<dbReference type="InterPro" id="IPR036928">
    <property type="entry name" value="AS_sf"/>
</dbReference>
<reference evidence="4" key="1">
    <citation type="journal article" date="2019" name="Int. J. Syst. Evol. Microbiol.">
        <title>The Global Catalogue of Microorganisms (GCM) 10K type strain sequencing project: providing services to taxonomists for standard genome sequencing and annotation.</title>
        <authorList>
            <consortium name="The Broad Institute Genomics Platform"/>
            <consortium name="The Broad Institute Genome Sequencing Center for Infectious Disease"/>
            <person name="Wu L."/>
            <person name="Ma J."/>
        </authorList>
    </citation>
    <scope>NUCLEOTIDE SEQUENCE [LARGE SCALE GENOMIC DNA]</scope>
    <source>
        <strain evidence="4">JCM 6921</strain>
    </source>
</reference>
<feature type="domain" description="Amidase" evidence="2">
    <location>
        <begin position="27"/>
        <end position="213"/>
    </location>
</feature>
<comment type="similarity">
    <text evidence="1">Belongs to the amidase family.</text>
</comment>